<feature type="region of interest" description="Disordered" evidence="1">
    <location>
        <begin position="572"/>
        <end position="688"/>
    </location>
</feature>
<keyword evidence="2" id="KW-1185">Reference proteome</keyword>
<dbReference type="Proteomes" id="UP000036681">
    <property type="component" value="Unplaced"/>
</dbReference>
<dbReference type="SUPFAM" id="SSF63748">
    <property type="entry name" value="Tudor/PWWP/MBT"/>
    <property type="match status" value="1"/>
</dbReference>
<protein>
    <submittedName>
        <fullName evidence="3">Tudor domain-containing protein</fullName>
    </submittedName>
</protein>
<evidence type="ECO:0000313" key="3">
    <source>
        <dbReference type="WBParaSite" id="ALUE_0001231001-mRNA-1"/>
    </source>
</evidence>
<organism evidence="2 3">
    <name type="scientific">Ascaris lumbricoides</name>
    <name type="common">Giant roundworm</name>
    <dbReference type="NCBI Taxonomy" id="6252"/>
    <lineage>
        <taxon>Eukaryota</taxon>
        <taxon>Metazoa</taxon>
        <taxon>Ecdysozoa</taxon>
        <taxon>Nematoda</taxon>
        <taxon>Chromadorea</taxon>
        <taxon>Rhabditida</taxon>
        <taxon>Spirurina</taxon>
        <taxon>Ascaridomorpha</taxon>
        <taxon>Ascaridoidea</taxon>
        <taxon>Ascarididae</taxon>
        <taxon>Ascaris</taxon>
    </lineage>
</organism>
<reference evidence="3" key="1">
    <citation type="submission" date="2016-05" db="UniProtKB">
        <authorList>
            <consortium name="WormBaseParasite"/>
        </authorList>
    </citation>
    <scope>IDENTIFICATION</scope>
</reference>
<feature type="region of interest" description="Disordered" evidence="1">
    <location>
        <begin position="239"/>
        <end position="258"/>
    </location>
</feature>
<feature type="compositionally biased region" description="Basic and acidic residues" evidence="1">
    <location>
        <begin position="633"/>
        <end position="654"/>
    </location>
</feature>
<evidence type="ECO:0000256" key="1">
    <source>
        <dbReference type="SAM" id="MobiDB-lite"/>
    </source>
</evidence>
<feature type="compositionally biased region" description="Polar residues" evidence="1">
    <location>
        <begin position="621"/>
        <end position="631"/>
    </location>
</feature>
<feature type="compositionally biased region" description="Low complexity" evidence="1">
    <location>
        <begin position="581"/>
        <end position="592"/>
    </location>
</feature>
<feature type="region of interest" description="Disordered" evidence="1">
    <location>
        <begin position="186"/>
        <end position="228"/>
    </location>
</feature>
<proteinExistence type="predicted"/>
<feature type="compositionally biased region" description="Polar residues" evidence="1">
    <location>
        <begin position="213"/>
        <end position="228"/>
    </location>
</feature>
<name>A0A0M3I5R1_ASCLU</name>
<feature type="compositionally biased region" description="Low complexity" evidence="1">
    <location>
        <begin position="608"/>
        <end position="620"/>
    </location>
</feature>
<dbReference type="WBParaSite" id="ALUE_0001231001-mRNA-1">
    <property type="protein sequence ID" value="ALUE_0001231001-mRNA-1"/>
    <property type="gene ID" value="ALUE_0001231001"/>
</dbReference>
<feature type="compositionally biased region" description="Polar residues" evidence="1">
    <location>
        <begin position="677"/>
        <end position="688"/>
    </location>
</feature>
<dbReference type="AlphaFoldDB" id="A0A0M3I5R1"/>
<feature type="compositionally biased region" description="Basic and acidic residues" evidence="1">
    <location>
        <begin position="186"/>
        <end position="198"/>
    </location>
</feature>
<evidence type="ECO:0000313" key="2">
    <source>
        <dbReference type="Proteomes" id="UP000036681"/>
    </source>
</evidence>
<accession>A0A0M3I5R1</accession>
<sequence>MVVLSLPSCVEDFEGRISHSVVVGPSETLVFVAPELRDKHKEEIDTRLRSLNSSLIAIKSSLDVKLGEAYIGRVNDILARVLVISKLSETAFQVYLVDEGMKSEVAYDELFEFPSLMAEFSVFDCVCPVFMPFTDKPNLFDEFVGCRCRCIVVDTDHSSIVVGYVKGRLLVEVDGTFMDMRSVLDAKSDDQKRSHTDSTSESPQDSVFEKDNSSSSQNEGSAPTSISDISRCGVRAAGMVSRDGAKKNKPRAQHGNMRTFVNRELHENNATNEHCNKMGALFRQTAFKEFTPGHMPTKLRVRFEKKDRSMKTFWVVNPRTFSAVEKALRDNESIFGEYPYMRGDEDANVLRSIPCVVYTRADSSHTTFFRGVAAHYDKKTRRFSIFLVDFGWFKWVLANDVIDISSMDKANPLLDLPVALIHCREDNASPLRAKELVKGNDYMITVKSGGAAKIFNVLIDDVNALSVERSLSLDEEGVKKELEGSADADPLAVCKKIVNETCHQQLMNSLVMESLTVARRELAMQQQQTFWPPYYGNSAATGAMPVMMPPVALPLAMPIFLPMPSGLNAPGANNAVSSPDNASNGNALNGNSQWDAQRENSHFGSRQNTTTFNSSFNGSSWQQNRNQNANRGHSRDNTFSSDRRRFFVDGDGGGRRGRGGNSERNSFGFGNRKQRTTFDNDTNEGGND</sequence>